<feature type="domain" description="Beta-lactamase-related" evidence="2">
    <location>
        <begin position="93"/>
        <end position="340"/>
    </location>
</feature>
<dbReference type="SUPFAM" id="SSF56601">
    <property type="entry name" value="beta-lactamase/transpeptidase-like"/>
    <property type="match status" value="1"/>
</dbReference>
<sequence length="454" mass="48109">MVRFGGLLAGVTAVTLMAGQLFAAQAQAQAIPETDGTPARCEVSSGREPARATPEQVGLDAARLTDALTFAAARNRLNIQVFRHNCLVGEGPGNARTGNTPWNVWSVTKSVVSLLTGIAAGAGRIDIEAPIGRYLPPELGDAQHRAITVENLLTETSGMRTGVVTEGLTGAVPLDPNSAVQALGVPLDHEPGTVFTYSQRTVDLLSYVLELAVGEPLQDFAQRELFGPLGIERGDRYWARDRSGHTYGYAHLLIPPNDLAKLGLLIAGNGNWNGRQLVPAAYLSRATAPSTTNPCYGYLFWTGPGCAENASFLPPDTYAMSGVGLQNVFVMPSLDLVVVWTGVFGNMSAYGPAGVIAHTDELPHEFFRRLMAAFYEPPVPDPGPYVEPPLRTDPNSYIDTDILLAVFGIGGSAYPGCDVFACLGEPLAAPFSDAPPGCVLLVCLGNDPRTPGIH</sequence>
<evidence type="ECO:0000313" key="3">
    <source>
        <dbReference type="EMBL" id="MEU1953723.1"/>
    </source>
</evidence>
<evidence type="ECO:0000313" key="4">
    <source>
        <dbReference type="Proteomes" id="UP001550628"/>
    </source>
</evidence>
<dbReference type="Proteomes" id="UP001550628">
    <property type="component" value="Unassembled WGS sequence"/>
</dbReference>
<evidence type="ECO:0000259" key="2">
    <source>
        <dbReference type="Pfam" id="PF00144"/>
    </source>
</evidence>
<keyword evidence="3" id="KW-0378">Hydrolase</keyword>
<dbReference type="PANTHER" id="PTHR43283:SF7">
    <property type="entry name" value="BETA-LACTAMASE-RELATED DOMAIN-CONTAINING PROTEIN"/>
    <property type="match status" value="1"/>
</dbReference>
<dbReference type="GO" id="GO:0016787">
    <property type="term" value="F:hydrolase activity"/>
    <property type="evidence" value="ECO:0007669"/>
    <property type="project" value="UniProtKB-KW"/>
</dbReference>
<comment type="caution">
    <text evidence="3">The sequence shown here is derived from an EMBL/GenBank/DDBJ whole genome shotgun (WGS) entry which is preliminary data.</text>
</comment>
<dbReference type="EC" id="3.-.-.-" evidence="3"/>
<organism evidence="3 4">
    <name type="scientific">Nocardia rhamnosiphila</name>
    <dbReference type="NCBI Taxonomy" id="426716"/>
    <lineage>
        <taxon>Bacteria</taxon>
        <taxon>Bacillati</taxon>
        <taxon>Actinomycetota</taxon>
        <taxon>Actinomycetes</taxon>
        <taxon>Mycobacteriales</taxon>
        <taxon>Nocardiaceae</taxon>
        <taxon>Nocardia</taxon>
    </lineage>
</organism>
<feature type="chain" id="PRO_5046082715" evidence="1">
    <location>
        <begin position="24"/>
        <end position="454"/>
    </location>
</feature>
<dbReference type="PANTHER" id="PTHR43283">
    <property type="entry name" value="BETA-LACTAMASE-RELATED"/>
    <property type="match status" value="1"/>
</dbReference>
<dbReference type="InterPro" id="IPR012338">
    <property type="entry name" value="Beta-lactam/transpept-like"/>
</dbReference>
<name>A0ABV2WS60_9NOCA</name>
<dbReference type="RefSeq" id="WP_030524225.1">
    <property type="nucleotide sequence ID" value="NZ_JBEYBD010000024.1"/>
</dbReference>
<keyword evidence="1" id="KW-0732">Signal</keyword>
<accession>A0ABV2WS60</accession>
<dbReference type="Pfam" id="PF00144">
    <property type="entry name" value="Beta-lactamase"/>
    <property type="match status" value="1"/>
</dbReference>
<feature type="signal peptide" evidence="1">
    <location>
        <begin position="1"/>
        <end position="23"/>
    </location>
</feature>
<proteinExistence type="predicted"/>
<reference evidence="3 4" key="1">
    <citation type="submission" date="2024-06" db="EMBL/GenBank/DDBJ databases">
        <title>The Natural Products Discovery Center: Release of the First 8490 Sequenced Strains for Exploring Actinobacteria Biosynthetic Diversity.</title>
        <authorList>
            <person name="Kalkreuter E."/>
            <person name="Kautsar S.A."/>
            <person name="Yang D."/>
            <person name="Bader C.D."/>
            <person name="Teijaro C.N."/>
            <person name="Fluegel L."/>
            <person name="Davis C.M."/>
            <person name="Simpson J.R."/>
            <person name="Lauterbach L."/>
            <person name="Steele A.D."/>
            <person name="Gui C."/>
            <person name="Meng S."/>
            <person name="Li G."/>
            <person name="Viehrig K."/>
            <person name="Ye F."/>
            <person name="Su P."/>
            <person name="Kiefer A.F."/>
            <person name="Nichols A."/>
            <person name="Cepeda A.J."/>
            <person name="Yan W."/>
            <person name="Fan B."/>
            <person name="Jiang Y."/>
            <person name="Adhikari A."/>
            <person name="Zheng C.-J."/>
            <person name="Schuster L."/>
            <person name="Cowan T.M."/>
            <person name="Smanski M.J."/>
            <person name="Chevrette M.G."/>
            <person name="De Carvalho L.P.S."/>
            <person name="Shen B."/>
        </authorList>
    </citation>
    <scope>NUCLEOTIDE SEQUENCE [LARGE SCALE GENOMIC DNA]</scope>
    <source>
        <strain evidence="3 4">NPDC019708</strain>
    </source>
</reference>
<dbReference type="InterPro" id="IPR050789">
    <property type="entry name" value="Diverse_Enzym_Activities"/>
</dbReference>
<evidence type="ECO:0000256" key="1">
    <source>
        <dbReference type="SAM" id="SignalP"/>
    </source>
</evidence>
<dbReference type="Gene3D" id="3.40.710.10">
    <property type="entry name" value="DD-peptidase/beta-lactamase superfamily"/>
    <property type="match status" value="1"/>
</dbReference>
<gene>
    <name evidence="3" type="ORF">ABZ510_17900</name>
</gene>
<keyword evidence="4" id="KW-1185">Reference proteome</keyword>
<protein>
    <submittedName>
        <fullName evidence="3">Serine hydrolase</fullName>
        <ecNumber evidence="3">3.-.-.-</ecNumber>
    </submittedName>
</protein>
<dbReference type="InterPro" id="IPR001466">
    <property type="entry name" value="Beta-lactam-related"/>
</dbReference>
<dbReference type="GeneID" id="96244879"/>
<dbReference type="EMBL" id="JBEYBF010000011">
    <property type="protein sequence ID" value="MEU1953723.1"/>
    <property type="molecule type" value="Genomic_DNA"/>
</dbReference>